<evidence type="ECO:0000313" key="2">
    <source>
        <dbReference type="EMBL" id="MFC5632090.1"/>
    </source>
</evidence>
<keyword evidence="1" id="KW-1133">Transmembrane helix</keyword>
<feature type="transmembrane region" description="Helical" evidence="1">
    <location>
        <begin position="54"/>
        <end position="71"/>
    </location>
</feature>
<dbReference type="Proteomes" id="UP001596110">
    <property type="component" value="Unassembled WGS sequence"/>
</dbReference>
<name>A0ABW0UGS3_9STRE</name>
<keyword evidence="1" id="KW-0812">Transmembrane</keyword>
<sequence length="151" mass="17232">MTFRKTADEYIKQPVGTLSPYKEGTYIDSENNVYIQEGLQYIKIGYDVPLLDTYVQHIPMVGVGVLLANAFAPKRRAGESRGLVEVIIGFLLALYFLLWYNLLAWVGYRILSLFATSLISLTEKKKWIRLFLPFTWFVDFPDKNQVAVAAG</sequence>
<protein>
    <submittedName>
        <fullName evidence="2">Uncharacterized protein</fullName>
    </submittedName>
</protein>
<gene>
    <name evidence="2" type="ORF">ACFPQ3_11210</name>
</gene>
<comment type="caution">
    <text evidence="2">The sequence shown here is derived from an EMBL/GenBank/DDBJ whole genome shotgun (WGS) entry which is preliminary data.</text>
</comment>
<dbReference type="EMBL" id="JBHSOJ010000033">
    <property type="protein sequence ID" value="MFC5632090.1"/>
    <property type="molecule type" value="Genomic_DNA"/>
</dbReference>
<dbReference type="RefSeq" id="WP_156805870.1">
    <property type="nucleotide sequence ID" value="NZ_JBHSOJ010000033.1"/>
</dbReference>
<evidence type="ECO:0000313" key="3">
    <source>
        <dbReference type="Proteomes" id="UP001596110"/>
    </source>
</evidence>
<proteinExistence type="predicted"/>
<feature type="transmembrane region" description="Helical" evidence="1">
    <location>
        <begin position="83"/>
        <end position="100"/>
    </location>
</feature>
<accession>A0ABW0UGS3</accession>
<keyword evidence="3" id="KW-1185">Reference proteome</keyword>
<reference evidence="3" key="1">
    <citation type="journal article" date="2019" name="Int. J. Syst. Evol. Microbiol.">
        <title>The Global Catalogue of Microorganisms (GCM) 10K type strain sequencing project: providing services to taxonomists for standard genome sequencing and annotation.</title>
        <authorList>
            <consortium name="The Broad Institute Genomics Platform"/>
            <consortium name="The Broad Institute Genome Sequencing Center for Infectious Disease"/>
            <person name="Wu L."/>
            <person name="Ma J."/>
        </authorList>
    </citation>
    <scope>NUCLEOTIDE SEQUENCE [LARGE SCALE GENOMIC DNA]</scope>
    <source>
        <strain evidence="3">DT43</strain>
    </source>
</reference>
<organism evidence="2 3">
    <name type="scientific">Streptococcus caledonicus</name>
    <dbReference type="NCBI Taxonomy" id="2614158"/>
    <lineage>
        <taxon>Bacteria</taxon>
        <taxon>Bacillati</taxon>
        <taxon>Bacillota</taxon>
        <taxon>Bacilli</taxon>
        <taxon>Lactobacillales</taxon>
        <taxon>Streptococcaceae</taxon>
        <taxon>Streptococcus</taxon>
    </lineage>
</organism>
<evidence type="ECO:0000256" key="1">
    <source>
        <dbReference type="SAM" id="Phobius"/>
    </source>
</evidence>
<keyword evidence="1" id="KW-0472">Membrane</keyword>